<comment type="caution">
    <text evidence="8">The sequence shown here is derived from an EMBL/GenBank/DDBJ whole genome shotgun (WGS) entry which is preliminary data.</text>
</comment>
<keyword evidence="2 6" id="KW-0812">Transmembrane</keyword>
<evidence type="ECO:0000313" key="9">
    <source>
        <dbReference type="Proteomes" id="UP000011096"/>
    </source>
</evidence>
<evidence type="ECO:0000256" key="5">
    <source>
        <dbReference type="SAM" id="MobiDB-lite"/>
    </source>
</evidence>
<feature type="region of interest" description="Disordered" evidence="5">
    <location>
        <begin position="1"/>
        <end position="26"/>
    </location>
</feature>
<evidence type="ECO:0000313" key="8">
    <source>
        <dbReference type="EMBL" id="KAF4480904.1"/>
    </source>
</evidence>
<reference evidence="8 9" key="1">
    <citation type="submission" date="2012-08" db="EMBL/GenBank/DDBJ databases">
        <authorList>
            <person name="Gan P.H.P."/>
            <person name="Ikeda K."/>
            <person name="Irieda H."/>
            <person name="Narusaka M."/>
            <person name="O'Connell R.J."/>
            <person name="Narusaka Y."/>
            <person name="Takano Y."/>
            <person name="Kubo Y."/>
            <person name="Shirasu K."/>
        </authorList>
    </citation>
    <scope>NUCLEOTIDE SEQUENCE [LARGE SCALE GENOMIC DNA]</scope>
    <source>
        <strain evidence="8 9">Nara gc5</strain>
    </source>
</reference>
<feature type="transmembrane region" description="Helical" evidence="6">
    <location>
        <begin position="505"/>
        <end position="522"/>
    </location>
</feature>
<keyword evidence="4 6" id="KW-0472">Membrane</keyword>
<dbReference type="InterPro" id="IPR036259">
    <property type="entry name" value="MFS_trans_sf"/>
</dbReference>
<sequence>MEGDGDDGRLGPANFNNANAGKRESRIDKYAKRSSQMFIPYSVVDFRHSQAPAPGSPAYPSRTLQDDERGLTRIDSIDTITAEKQEAAAAVHEEEVLGSTEIYDKDGNIRFVPTPTPDPKDPLNLPEWRKWLAVASLCFCNPDPLGVVPPGVTPVSLASVSLLATIPMLSNGIATYLLVPLTAAIGRRPVLVLTSALSWAGGFWAGYSKSLTSHIAARVFHGLGSGAVEALLPLIVQDMMFLHKRNKAVASIIASQGPMIVLFGILGPYIAVNWDWRWIYWITSAVGVLTWIMLILFVPETLRQRSKAELAGHQLWPVAPGESRTQLDYATYGERTRWDDIGFFQTGTHWKDAGKQIVDTIKTTMFPAVMWCTLLQVAFGMVMGATGQATSFALLAAGIPFELTGLSQIPQILSTVVVFIVGGPVADAVSLWISKKKGGREAEHQLPNLILPIVMAITGALVFGYADQNHLHYAVLLLGTFLLMTSTLISAPIVQNYVIESYPQWAGPVLVNVSTLRVFISFPLNTQVTTWLQQLGPMMFTVYLSIVLLAVSTGIPLLFFFGKKLRIRTSEKVTKRQ</sequence>
<reference evidence="8 9" key="2">
    <citation type="submission" date="2020-04" db="EMBL/GenBank/DDBJ databases">
        <title>Genome sequencing and assembly of multiple isolates from the Colletotrichum gloeosporioides species complex.</title>
        <authorList>
            <person name="Gan P."/>
            <person name="Shirasu K."/>
        </authorList>
    </citation>
    <scope>NUCLEOTIDE SEQUENCE [LARGE SCALE GENOMIC DNA]</scope>
    <source>
        <strain evidence="8 9">Nara gc5</strain>
    </source>
</reference>
<feature type="transmembrane region" description="Helical" evidence="6">
    <location>
        <begin position="278"/>
        <end position="298"/>
    </location>
</feature>
<dbReference type="GO" id="GO:0022857">
    <property type="term" value="F:transmembrane transporter activity"/>
    <property type="evidence" value="ECO:0007669"/>
    <property type="project" value="InterPro"/>
</dbReference>
<dbReference type="RefSeq" id="XP_066008204.1">
    <property type="nucleotide sequence ID" value="XM_066152532.1"/>
</dbReference>
<evidence type="ECO:0000256" key="4">
    <source>
        <dbReference type="ARBA" id="ARBA00023136"/>
    </source>
</evidence>
<dbReference type="InParanoid" id="A0A7J6IUW8"/>
<keyword evidence="9" id="KW-1185">Reference proteome</keyword>
<dbReference type="Gene3D" id="1.20.1250.20">
    <property type="entry name" value="MFS general substrate transporter like domains"/>
    <property type="match status" value="1"/>
</dbReference>
<dbReference type="Proteomes" id="UP000011096">
    <property type="component" value="Unassembled WGS sequence"/>
</dbReference>
<evidence type="ECO:0000256" key="6">
    <source>
        <dbReference type="SAM" id="Phobius"/>
    </source>
</evidence>
<feature type="transmembrane region" description="Helical" evidence="6">
    <location>
        <begin position="446"/>
        <end position="465"/>
    </location>
</feature>
<name>A0A7J6IUW8_COLFN</name>
<protein>
    <submittedName>
        <fullName evidence="8">Putative MFS-type transporter</fullName>
    </submittedName>
</protein>
<dbReference type="PANTHER" id="PTHR23502">
    <property type="entry name" value="MAJOR FACILITATOR SUPERFAMILY"/>
    <property type="match status" value="1"/>
</dbReference>
<gene>
    <name evidence="8" type="ORF">CGGC5_v011453</name>
</gene>
<feature type="transmembrane region" description="Helical" evidence="6">
    <location>
        <begin position="374"/>
        <end position="399"/>
    </location>
</feature>
<dbReference type="PROSITE" id="PS50850">
    <property type="entry name" value="MFS"/>
    <property type="match status" value="1"/>
</dbReference>
<comment type="subcellular location">
    <subcellularLocation>
        <location evidence="1">Membrane</location>
        <topology evidence="1">Multi-pass membrane protein</topology>
    </subcellularLocation>
</comment>
<keyword evidence="3 6" id="KW-1133">Transmembrane helix</keyword>
<dbReference type="GO" id="GO:0005886">
    <property type="term" value="C:plasma membrane"/>
    <property type="evidence" value="ECO:0007669"/>
    <property type="project" value="TreeGrafter"/>
</dbReference>
<dbReference type="InterPro" id="IPR020846">
    <property type="entry name" value="MFS_dom"/>
</dbReference>
<evidence type="ECO:0000259" key="7">
    <source>
        <dbReference type="PROSITE" id="PS50850"/>
    </source>
</evidence>
<feature type="transmembrane region" description="Helical" evidence="6">
    <location>
        <begin position="542"/>
        <end position="562"/>
    </location>
</feature>
<dbReference type="EMBL" id="ANPB02000006">
    <property type="protein sequence ID" value="KAF4480904.1"/>
    <property type="molecule type" value="Genomic_DNA"/>
</dbReference>
<feature type="transmembrane region" description="Helical" evidence="6">
    <location>
        <begin position="157"/>
        <end position="178"/>
    </location>
</feature>
<feature type="transmembrane region" description="Helical" evidence="6">
    <location>
        <begin position="471"/>
        <end position="493"/>
    </location>
</feature>
<evidence type="ECO:0000256" key="2">
    <source>
        <dbReference type="ARBA" id="ARBA00022692"/>
    </source>
</evidence>
<feature type="transmembrane region" description="Helical" evidence="6">
    <location>
        <begin position="248"/>
        <end position="272"/>
    </location>
</feature>
<dbReference type="Pfam" id="PF07690">
    <property type="entry name" value="MFS_1"/>
    <property type="match status" value="1"/>
</dbReference>
<dbReference type="GeneID" id="43616724"/>
<proteinExistence type="predicted"/>
<dbReference type="SUPFAM" id="SSF103473">
    <property type="entry name" value="MFS general substrate transporter"/>
    <property type="match status" value="1"/>
</dbReference>
<dbReference type="AlphaFoldDB" id="A0A7J6IUW8"/>
<evidence type="ECO:0000256" key="3">
    <source>
        <dbReference type="ARBA" id="ARBA00022989"/>
    </source>
</evidence>
<feature type="transmembrane region" description="Helical" evidence="6">
    <location>
        <begin position="190"/>
        <end position="207"/>
    </location>
</feature>
<feature type="transmembrane region" description="Helical" evidence="6">
    <location>
        <begin position="411"/>
        <end position="434"/>
    </location>
</feature>
<dbReference type="OrthoDB" id="268400at2759"/>
<dbReference type="PANTHER" id="PTHR23502:SF164">
    <property type="entry name" value="MAJOR FACILITATOR SUPERFAMILY (MFS) PROFILE DOMAIN-CONTAINING PROTEIN"/>
    <property type="match status" value="1"/>
</dbReference>
<evidence type="ECO:0000256" key="1">
    <source>
        <dbReference type="ARBA" id="ARBA00004141"/>
    </source>
</evidence>
<organism evidence="8 9">
    <name type="scientific">Colletotrichum fructicola (strain Nara gc5)</name>
    <name type="common">Anthracnose fungus</name>
    <name type="synonym">Colletotrichum gloeosporioides (strain Nara gc5)</name>
    <dbReference type="NCBI Taxonomy" id="1213859"/>
    <lineage>
        <taxon>Eukaryota</taxon>
        <taxon>Fungi</taxon>
        <taxon>Dikarya</taxon>
        <taxon>Ascomycota</taxon>
        <taxon>Pezizomycotina</taxon>
        <taxon>Sordariomycetes</taxon>
        <taxon>Hypocreomycetidae</taxon>
        <taxon>Glomerellales</taxon>
        <taxon>Glomerellaceae</taxon>
        <taxon>Colletotrichum</taxon>
        <taxon>Colletotrichum gloeosporioides species complex</taxon>
    </lineage>
</organism>
<accession>A0A7J6IUW8</accession>
<feature type="domain" description="Major facilitator superfamily (MFS) profile" evidence="7">
    <location>
        <begin position="87"/>
        <end position="565"/>
    </location>
</feature>
<feature type="transmembrane region" description="Helical" evidence="6">
    <location>
        <begin position="219"/>
        <end position="236"/>
    </location>
</feature>
<dbReference type="InterPro" id="IPR011701">
    <property type="entry name" value="MFS"/>
</dbReference>